<comment type="function">
    <text evidence="9">Reversibly transfers an adenylyl group from ATP to 4'-phosphopantetheine, yielding dephospho-CoA (dPCoA) and pyrophosphate.</text>
</comment>
<feature type="binding site" evidence="9">
    <location>
        <position position="12"/>
    </location>
    <ligand>
        <name>substrate</name>
    </ligand>
</feature>
<dbReference type="PANTHER" id="PTHR21342">
    <property type="entry name" value="PHOSPHOPANTETHEINE ADENYLYLTRANSFERASE"/>
    <property type="match status" value="1"/>
</dbReference>
<feature type="binding site" evidence="9">
    <location>
        <begin position="12"/>
        <end position="13"/>
    </location>
    <ligand>
        <name>ATP</name>
        <dbReference type="ChEBI" id="CHEBI:30616"/>
    </ligand>
</feature>
<dbReference type="HAMAP" id="MF_00151">
    <property type="entry name" value="PPAT_bact"/>
    <property type="match status" value="1"/>
</dbReference>
<evidence type="ECO:0000313" key="11">
    <source>
        <dbReference type="EMBL" id="RST88703.1"/>
    </source>
</evidence>
<comment type="subcellular location">
    <subcellularLocation>
        <location evidence="9">Cytoplasm</location>
    </subcellularLocation>
</comment>
<evidence type="ECO:0000256" key="5">
    <source>
        <dbReference type="ARBA" id="ARBA00022840"/>
    </source>
</evidence>
<feature type="binding site" evidence="9">
    <location>
        <position position="20"/>
    </location>
    <ligand>
        <name>ATP</name>
        <dbReference type="ChEBI" id="CHEBI:30616"/>
    </ligand>
</feature>
<reference evidence="11 12" key="1">
    <citation type="submission" date="2018-03" db="EMBL/GenBank/DDBJ databases">
        <authorList>
            <person name="Gulvik C.A."/>
        </authorList>
    </citation>
    <scope>NUCLEOTIDE SEQUENCE [LARGE SCALE GENOMIC DNA]</scope>
    <source>
        <strain evidence="11 12">JCM 31581</strain>
    </source>
</reference>
<keyword evidence="3 9" id="KW-0548">Nucleotidyltransferase</keyword>
<comment type="catalytic activity">
    <reaction evidence="8 9">
        <text>(R)-4'-phosphopantetheine + ATP + H(+) = 3'-dephospho-CoA + diphosphate</text>
        <dbReference type="Rhea" id="RHEA:19801"/>
        <dbReference type="ChEBI" id="CHEBI:15378"/>
        <dbReference type="ChEBI" id="CHEBI:30616"/>
        <dbReference type="ChEBI" id="CHEBI:33019"/>
        <dbReference type="ChEBI" id="CHEBI:57328"/>
        <dbReference type="ChEBI" id="CHEBI:61723"/>
        <dbReference type="EC" id="2.7.7.3"/>
    </reaction>
</comment>
<sequence length="164" mass="18471">MSLEKIALFPGSFDPFTNGHLNTVERAANIFDQVYISIVTNTTKKALFTLDEKLDLAQKATKHLENVSVIVQEEGLTVDLAKKLQANFLVRGIRNATDYEYEKNIAFMNSQLNEQVETVFLLSHPEFSNVSSSIIKEIAYFGGDISAFVPKCVHQAILEKYHQD</sequence>
<comment type="subunit">
    <text evidence="9">Homohexamer.</text>
</comment>
<evidence type="ECO:0000256" key="4">
    <source>
        <dbReference type="ARBA" id="ARBA00022741"/>
    </source>
</evidence>
<keyword evidence="7 9" id="KW-0173">Coenzyme A biosynthesis</keyword>
<dbReference type="SUPFAM" id="SSF52374">
    <property type="entry name" value="Nucleotidylyl transferase"/>
    <property type="match status" value="1"/>
</dbReference>
<dbReference type="EMBL" id="PXZH01000006">
    <property type="protein sequence ID" value="RST88703.1"/>
    <property type="molecule type" value="Genomic_DNA"/>
</dbReference>
<dbReference type="GO" id="GO:0004595">
    <property type="term" value="F:pantetheine-phosphate adenylyltransferase activity"/>
    <property type="evidence" value="ECO:0007669"/>
    <property type="project" value="UniProtKB-UniRule"/>
</dbReference>
<feature type="domain" description="Cytidyltransferase-like" evidence="10">
    <location>
        <begin position="8"/>
        <end position="137"/>
    </location>
</feature>
<comment type="caution">
    <text evidence="11">The sequence shown here is derived from an EMBL/GenBank/DDBJ whole genome shotgun (WGS) entry which is preliminary data.</text>
</comment>
<gene>
    <name evidence="9" type="primary">coaD</name>
    <name evidence="11" type="ORF">C7P63_08850</name>
</gene>
<dbReference type="GO" id="GO:0015937">
    <property type="term" value="P:coenzyme A biosynthetic process"/>
    <property type="evidence" value="ECO:0007669"/>
    <property type="project" value="UniProtKB-UniRule"/>
</dbReference>
<proteinExistence type="inferred from homology"/>
<keyword evidence="12" id="KW-1185">Reference proteome</keyword>
<feature type="binding site" evidence="9">
    <location>
        <position position="77"/>
    </location>
    <ligand>
        <name>substrate</name>
    </ligand>
</feature>
<accession>A0A3S0A4H4</accession>
<keyword evidence="2 9" id="KW-0808">Transferase</keyword>
<dbReference type="InterPro" id="IPR004821">
    <property type="entry name" value="Cyt_trans-like"/>
</dbReference>
<dbReference type="GO" id="GO:0005524">
    <property type="term" value="F:ATP binding"/>
    <property type="evidence" value="ECO:0007669"/>
    <property type="project" value="UniProtKB-KW"/>
</dbReference>
<dbReference type="UniPathway" id="UPA00241">
    <property type="reaction ID" value="UER00355"/>
</dbReference>
<feature type="binding site" evidence="9">
    <location>
        <position position="91"/>
    </location>
    <ligand>
        <name>substrate</name>
    </ligand>
</feature>
<dbReference type="NCBIfam" id="TIGR00125">
    <property type="entry name" value="cyt_tran_rel"/>
    <property type="match status" value="1"/>
</dbReference>
<dbReference type="EC" id="2.7.7.3" evidence="9"/>
<feature type="binding site" evidence="9">
    <location>
        <position position="102"/>
    </location>
    <ligand>
        <name>ATP</name>
        <dbReference type="ChEBI" id="CHEBI:30616"/>
    </ligand>
</feature>
<feature type="site" description="Transition state stabilizer" evidence="9">
    <location>
        <position position="20"/>
    </location>
</feature>
<evidence type="ECO:0000256" key="7">
    <source>
        <dbReference type="ARBA" id="ARBA00022993"/>
    </source>
</evidence>
<dbReference type="PRINTS" id="PR01020">
    <property type="entry name" value="LPSBIOSNTHSS"/>
</dbReference>
<dbReference type="AlphaFoldDB" id="A0A3S0A4H4"/>
<comment type="pathway">
    <text evidence="9">Cofactor biosynthesis; coenzyme A biosynthesis; CoA from (R)-pantothenate: step 4/5.</text>
</comment>
<keyword evidence="4 9" id="KW-0547">Nucleotide-binding</keyword>
<dbReference type="OrthoDB" id="9806661at2"/>
<dbReference type="Gene3D" id="3.40.50.620">
    <property type="entry name" value="HUPs"/>
    <property type="match status" value="1"/>
</dbReference>
<comment type="cofactor">
    <cofactor evidence="9">
        <name>Mg(2+)</name>
        <dbReference type="ChEBI" id="CHEBI:18420"/>
    </cofactor>
</comment>
<name>A0A3S0A4H4_9ENTE</name>
<evidence type="ECO:0000256" key="9">
    <source>
        <dbReference type="HAMAP-Rule" id="MF_00151"/>
    </source>
</evidence>
<evidence type="ECO:0000313" key="12">
    <source>
        <dbReference type="Proteomes" id="UP000277864"/>
    </source>
</evidence>
<evidence type="ECO:0000256" key="3">
    <source>
        <dbReference type="ARBA" id="ARBA00022695"/>
    </source>
</evidence>
<dbReference type="CDD" id="cd02163">
    <property type="entry name" value="PPAT"/>
    <property type="match status" value="1"/>
</dbReference>
<evidence type="ECO:0000256" key="8">
    <source>
        <dbReference type="ARBA" id="ARBA00029346"/>
    </source>
</evidence>
<dbReference type="Pfam" id="PF01467">
    <property type="entry name" value="CTP_transf_like"/>
    <property type="match status" value="1"/>
</dbReference>
<dbReference type="PANTHER" id="PTHR21342:SF1">
    <property type="entry name" value="PHOSPHOPANTETHEINE ADENYLYLTRANSFERASE"/>
    <property type="match status" value="1"/>
</dbReference>
<evidence type="ECO:0000256" key="2">
    <source>
        <dbReference type="ARBA" id="ARBA00022679"/>
    </source>
</evidence>
<dbReference type="Proteomes" id="UP000277864">
    <property type="component" value="Unassembled WGS sequence"/>
</dbReference>
<evidence type="ECO:0000256" key="1">
    <source>
        <dbReference type="ARBA" id="ARBA00022490"/>
    </source>
</evidence>
<protein>
    <recommendedName>
        <fullName evidence="9">Phosphopantetheine adenylyltransferase</fullName>
        <ecNumber evidence="9">2.7.7.3</ecNumber>
    </recommendedName>
    <alternativeName>
        <fullName evidence="9">Dephospho-CoA pyrophosphorylase</fullName>
    </alternativeName>
    <alternativeName>
        <fullName evidence="9">Pantetheine-phosphate adenylyltransferase</fullName>
        <shortName evidence="9">PPAT</shortName>
    </alternativeName>
</protein>
<feature type="binding site" evidence="9">
    <location>
        <position position="44"/>
    </location>
    <ligand>
        <name>substrate</name>
    </ligand>
</feature>
<dbReference type="NCBIfam" id="TIGR01510">
    <property type="entry name" value="coaD_prev_kdtB"/>
    <property type="match status" value="1"/>
</dbReference>
<comment type="similarity">
    <text evidence="9">Belongs to the bacterial CoaD family.</text>
</comment>
<keyword evidence="5 9" id="KW-0067">ATP-binding</keyword>
<dbReference type="InterPro" id="IPR001980">
    <property type="entry name" value="PPAT"/>
</dbReference>
<keyword evidence="6 9" id="KW-0460">Magnesium</keyword>
<evidence type="ECO:0000259" key="10">
    <source>
        <dbReference type="Pfam" id="PF01467"/>
    </source>
</evidence>
<feature type="binding site" evidence="9">
    <location>
        <begin position="127"/>
        <end position="133"/>
    </location>
    <ligand>
        <name>ATP</name>
        <dbReference type="ChEBI" id="CHEBI:30616"/>
    </ligand>
</feature>
<dbReference type="InterPro" id="IPR014729">
    <property type="entry name" value="Rossmann-like_a/b/a_fold"/>
</dbReference>
<evidence type="ECO:0000256" key="6">
    <source>
        <dbReference type="ARBA" id="ARBA00022842"/>
    </source>
</evidence>
<keyword evidence="1 9" id="KW-0963">Cytoplasm</keyword>
<dbReference type="RefSeq" id="WP_125943796.1">
    <property type="nucleotide sequence ID" value="NZ_PXZH01000006.1"/>
</dbReference>
<feature type="binding site" evidence="9">
    <location>
        <begin position="92"/>
        <end position="94"/>
    </location>
    <ligand>
        <name>ATP</name>
        <dbReference type="ChEBI" id="CHEBI:30616"/>
    </ligand>
</feature>
<organism evidence="11 12">
    <name type="scientific">Vagococcus humatus</name>
    <dbReference type="NCBI Taxonomy" id="1889241"/>
    <lineage>
        <taxon>Bacteria</taxon>
        <taxon>Bacillati</taxon>
        <taxon>Bacillota</taxon>
        <taxon>Bacilli</taxon>
        <taxon>Lactobacillales</taxon>
        <taxon>Enterococcaceae</taxon>
        <taxon>Vagococcus</taxon>
    </lineage>
</organism>
<dbReference type="GO" id="GO:0005737">
    <property type="term" value="C:cytoplasm"/>
    <property type="evidence" value="ECO:0007669"/>
    <property type="project" value="UniProtKB-SubCell"/>
</dbReference>